<evidence type="ECO:0000313" key="3">
    <source>
        <dbReference type="EMBL" id="SHJ99602.1"/>
    </source>
</evidence>
<feature type="transmembrane region" description="Helical" evidence="1">
    <location>
        <begin position="98"/>
        <end position="115"/>
    </location>
</feature>
<keyword evidence="4" id="KW-1185">Reference proteome</keyword>
<evidence type="ECO:0000256" key="2">
    <source>
        <dbReference type="SAM" id="SignalP"/>
    </source>
</evidence>
<organism evidence="3 4">
    <name type="scientific">Desulfatibacillum alkenivorans DSM 16219</name>
    <dbReference type="NCBI Taxonomy" id="1121393"/>
    <lineage>
        <taxon>Bacteria</taxon>
        <taxon>Pseudomonadati</taxon>
        <taxon>Thermodesulfobacteriota</taxon>
        <taxon>Desulfobacteria</taxon>
        <taxon>Desulfobacterales</taxon>
        <taxon>Desulfatibacillaceae</taxon>
        <taxon>Desulfatibacillum</taxon>
    </lineage>
</organism>
<sequence length="167" mass="18010">MMKKLISIFIAVFVVASLVSCASIVSKSNYPVVVNSSPDGATITVMDKKGAQIYKGKTPTTLTLASSAGYFSGAEYYITYELEGYETRQVTLQKELDGWYIGNILFGGLIGILIVDPATGAMWKLPPNLTTSLEPKVTALNMDGQSVKVALFQDVPAHLRAELTPLN</sequence>
<feature type="chain" id="PRO_5012002737" description="PEGA domain-containing protein" evidence="2">
    <location>
        <begin position="23"/>
        <end position="167"/>
    </location>
</feature>
<feature type="signal peptide" evidence="2">
    <location>
        <begin position="1"/>
        <end position="22"/>
    </location>
</feature>
<evidence type="ECO:0008006" key="5">
    <source>
        <dbReference type="Google" id="ProtNLM"/>
    </source>
</evidence>
<name>A0A1M6NVC7_9BACT</name>
<keyword evidence="1" id="KW-0812">Transmembrane</keyword>
<evidence type="ECO:0000256" key="1">
    <source>
        <dbReference type="SAM" id="Phobius"/>
    </source>
</evidence>
<proteinExistence type="predicted"/>
<dbReference type="Proteomes" id="UP000183994">
    <property type="component" value="Unassembled WGS sequence"/>
</dbReference>
<keyword evidence="1" id="KW-0472">Membrane</keyword>
<dbReference type="OrthoDB" id="194242at2"/>
<dbReference type="EMBL" id="FQZU01000016">
    <property type="protein sequence ID" value="SHJ99602.1"/>
    <property type="molecule type" value="Genomic_DNA"/>
</dbReference>
<reference evidence="4" key="1">
    <citation type="submission" date="2016-11" db="EMBL/GenBank/DDBJ databases">
        <authorList>
            <person name="Varghese N."/>
            <person name="Submissions S."/>
        </authorList>
    </citation>
    <scope>NUCLEOTIDE SEQUENCE [LARGE SCALE GENOMIC DNA]</scope>
    <source>
        <strain evidence="4">DSM 16219</strain>
    </source>
</reference>
<dbReference type="PROSITE" id="PS51257">
    <property type="entry name" value="PROKAR_LIPOPROTEIN"/>
    <property type="match status" value="1"/>
</dbReference>
<dbReference type="AlphaFoldDB" id="A0A1M6NVC7"/>
<evidence type="ECO:0000313" key="4">
    <source>
        <dbReference type="Proteomes" id="UP000183994"/>
    </source>
</evidence>
<dbReference type="STRING" id="1121393.SAMN02745216_02667"/>
<dbReference type="RefSeq" id="WP_083611010.1">
    <property type="nucleotide sequence ID" value="NZ_FQZU01000016.1"/>
</dbReference>
<protein>
    <recommendedName>
        <fullName evidence="5">PEGA domain-containing protein</fullName>
    </recommendedName>
</protein>
<keyword evidence="1" id="KW-1133">Transmembrane helix</keyword>
<gene>
    <name evidence="3" type="ORF">SAMN02745216_02667</name>
</gene>
<accession>A0A1M6NVC7</accession>
<keyword evidence="2" id="KW-0732">Signal</keyword>